<name>A0ACB8B7A9_9AGAM</name>
<comment type="caution">
    <text evidence="1">The sequence shown here is derived from an EMBL/GenBank/DDBJ whole genome shotgun (WGS) entry which is preliminary data.</text>
</comment>
<proteinExistence type="predicted"/>
<evidence type="ECO:0000313" key="2">
    <source>
        <dbReference type="Proteomes" id="UP000790709"/>
    </source>
</evidence>
<keyword evidence="2" id="KW-1185">Reference proteome</keyword>
<accession>A0ACB8B7A9</accession>
<organism evidence="1 2">
    <name type="scientific">Leucogyrophana mollusca</name>
    <dbReference type="NCBI Taxonomy" id="85980"/>
    <lineage>
        <taxon>Eukaryota</taxon>
        <taxon>Fungi</taxon>
        <taxon>Dikarya</taxon>
        <taxon>Basidiomycota</taxon>
        <taxon>Agaricomycotina</taxon>
        <taxon>Agaricomycetes</taxon>
        <taxon>Agaricomycetidae</taxon>
        <taxon>Boletales</taxon>
        <taxon>Boletales incertae sedis</taxon>
        <taxon>Leucogyrophana</taxon>
    </lineage>
</organism>
<evidence type="ECO:0000313" key="1">
    <source>
        <dbReference type="EMBL" id="KAH7921532.1"/>
    </source>
</evidence>
<dbReference type="Proteomes" id="UP000790709">
    <property type="component" value="Unassembled WGS sequence"/>
</dbReference>
<sequence>MFQKCPISQCSEYPVSLPPPVPPLHHISSILASKYQLHPAARVSRRPDTSSTPPPKSHFVAQVISSACPLLTHLEGSERRRRWGRNGAPGEGTRRRGTTHWRLFKLHYRTFQTSLSKHGRFFIVEPRAHPRPQSWITLEWGGWELGKGWRGRGGVYSAFRSPVPLRVLTLSL</sequence>
<dbReference type="EMBL" id="MU266522">
    <property type="protein sequence ID" value="KAH7921532.1"/>
    <property type="molecule type" value="Genomic_DNA"/>
</dbReference>
<reference evidence="1" key="1">
    <citation type="journal article" date="2021" name="New Phytol.">
        <title>Evolutionary innovations through gain and loss of genes in the ectomycorrhizal Boletales.</title>
        <authorList>
            <person name="Wu G."/>
            <person name="Miyauchi S."/>
            <person name="Morin E."/>
            <person name="Kuo A."/>
            <person name="Drula E."/>
            <person name="Varga T."/>
            <person name="Kohler A."/>
            <person name="Feng B."/>
            <person name="Cao Y."/>
            <person name="Lipzen A."/>
            <person name="Daum C."/>
            <person name="Hundley H."/>
            <person name="Pangilinan J."/>
            <person name="Johnson J."/>
            <person name="Barry K."/>
            <person name="LaButti K."/>
            <person name="Ng V."/>
            <person name="Ahrendt S."/>
            <person name="Min B."/>
            <person name="Choi I.G."/>
            <person name="Park H."/>
            <person name="Plett J.M."/>
            <person name="Magnuson J."/>
            <person name="Spatafora J.W."/>
            <person name="Nagy L.G."/>
            <person name="Henrissat B."/>
            <person name="Grigoriev I.V."/>
            <person name="Yang Z.L."/>
            <person name="Xu J."/>
            <person name="Martin F.M."/>
        </authorList>
    </citation>
    <scope>NUCLEOTIDE SEQUENCE</scope>
    <source>
        <strain evidence="1">KUC20120723A-06</strain>
    </source>
</reference>
<protein>
    <submittedName>
        <fullName evidence="1">Uncharacterized protein</fullName>
    </submittedName>
</protein>
<gene>
    <name evidence="1" type="ORF">BV22DRAFT_724951</name>
</gene>